<proteinExistence type="predicted"/>
<keyword evidence="6" id="KW-1185">Reference proteome</keyword>
<evidence type="ECO:0000256" key="3">
    <source>
        <dbReference type="SAM" id="SignalP"/>
    </source>
</evidence>
<dbReference type="EMBL" id="CAXIEN010000570">
    <property type="protein sequence ID" value="CAL1300673.1"/>
    <property type="molecule type" value="Genomic_DNA"/>
</dbReference>
<dbReference type="AlphaFoldDB" id="A0AAV2BX97"/>
<dbReference type="GO" id="GO:0046872">
    <property type="term" value="F:metal ion binding"/>
    <property type="evidence" value="ECO:0007669"/>
    <property type="project" value="UniProtKB-KW"/>
</dbReference>
<keyword evidence="1" id="KW-0479">Metal-binding</keyword>
<dbReference type="SUPFAM" id="SSF54897">
    <property type="entry name" value="Protease propeptides/inhibitors"/>
    <property type="match status" value="1"/>
</dbReference>
<name>A0AAV2BX97_9ARAC</name>
<evidence type="ECO:0000256" key="1">
    <source>
        <dbReference type="ARBA" id="ARBA00022723"/>
    </source>
</evidence>
<dbReference type="Pfam" id="PF02244">
    <property type="entry name" value="Propep_M14"/>
    <property type="match status" value="1"/>
</dbReference>
<feature type="chain" id="PRO_5043315127" description="Carboxypeptidase activation peptide domain-containing protein" evidence="3">
    <location>
        <begin position="22"/>
        <end position="70"/>
    </location>
</feature>
<dbReference type="Gene3D" id="3.30.70.340">
    <property type="entry name" value="Metallocarboxypeptidase-like"/>
    <property type="match status" value="1"/>
</dbReference>
<gene>
    <name evidence="5" type="ORF">LARSCL_LOCUS22057</name>
</gene>
<sequence length="70" mass="8405">MYLLPVQFFFLCIVFVSKISAFQNFTGHRLIGMVPRNEEEVKLLRDFMEDPEIDFWQEPTREKQNVTVHV</sequence>
<keyword evidence="3" id="KW-0732">Signal</keyword>
<dbReference type="InterPro" id="IPR003146">
    <property type="entry name" value="M14A_act_pep"/>
</dbReference>
<evidence type="ECO:0000313" key="6">
    <source>
        <dbReference type="Proteomes" id="UP001497382"/>
    </source>
</evidence>
<protein>
    <recommendedName>
        <fullName evidence="4">Carboxypeptidase activation peptide domain-containing protein</fullName>
    </recommendedName>
</protein>
<dbReference type="InterPro" id="IPR036990">
    <property type="entry name" value="M14A-like_propep"/>
</dbReference>
<evidence type="ECO:0000256" key="2">
    <source>
        <dbReference type="ARBA" id="ARBA00022833"/>
    </source>
</evidence>
<organism evidence="5 6">
    <name type="scientific">Larinioides sclopetarius</name>
    <dbReference type="NCBI Taxonomy" id="280406"/>
    <lineage>
        <taxon>Eukaryota</taxon>
        <taxon>Metazoa</taxon>
        <taxon>Ecdysozoa</taxon>
        <taxon>Arthropoda</taxon>
        <taxon>Chelicerata</taxon>
        <taxon>Arachnida</taxon>
        <taxon>Araneae</taxon>
        <taxon>Araneomorphae</taxon>
        <taxon>Entelegynae</taxon>
        <taxon>Araneoidea</taxon>
        <taxon>Araneidae</taxon>
        <taxon>Larinioides</taxon>
    </lineage>
</organism>
<comment type="caution">
    <text evidence="5">The sequence shown here is derived from an EMBL/GenBank/DDBJ whole genome shotgun (WGS) entry which is preliminary data.</text>
</comment>
<evidence type="ECO:0000259" key="4">
    <source>
        <dbReference type="Pfam" id="PF02244"/>
    </source>
</evidence>
<feature type="domain" description="Carboxypeptidase activation peptide" evidence="4">
    <location>
        <begin position="34"/>
        <end position="70"/>
    </location>
</feature>
<accession>A0AAV2BX97</accession>
<feature type="signal peptide" evidence="3">
    <location>
        <begin position="1"/>
        <end position="21"/>
    </location>
</feature>
<keyword evidence="2" id="KW-0862">Zinc</keyword>
<dbReference type="Proteomes" id="UP001497382">
    <property type="component" value="Unassembled WGS sequence"/>
</dbReference>
<evidence type="ECO:0000313" key="5">
    <source>
        <dbReference type="EMBL" id="CAL1300673.1"/>
    </source>
</evidence>
<feature type="non-terminal residue" evidence="5">
    <location>
        <position position="70"/>
    </location>
</feature>
<reference evidence="5 6" key="1">
    <citation type="submission" date="2024-04" db="EMBL/GenBank/DDBJ databases">
        <authorList>
            <person name="Rising A."/>
            <person name="Reimegard J."/>
            <person name="Sonavane S."/>
            <person name="Akerstrom W."/>
            <person name="Nylinder S."/>
            <person name="Hedman E."/>
            <person name="Kallberg Y."/>
        </authorList>
    </citation>
    <scope>NUCLEOTIDE SEQUENCE [LARGE SCALE GENOMIC DNA]</scope>
</reference>